<keyword evidence="10" id="KW-0812">Transmembrane</keyword>
<comment type="function">
    <text evidence="6">Constitutes one of the two catalytic subunit of the tRNA-splicing endonuclease complex, a complex responsible for identification and cleavage of the splice sites in pre-tRNA. It cleaves pre-tRNA at the 5'- and 3'-splice sites to release the intron. The products are an intron and two tRNA half-molecules bearing 2',3'-cyclic phosphate and 5'-OH termini. There are no conserved sequences at the splice sites, but the intron is invariably located at the same site in the gene, placing the splice sites an invariant distance from the constant structural features of the tRNA body. It probably carries the active site for 3'-splice site cleavage.</text>
</comment>
<dbReference type="GO" id="GO:0006388">
    <property type="term" value="P:tRNA splicing, via endonucleolytic cleavage and ligation"/>
    <property type="evidence" value="ECO:0007669"/>
    <property type="project" value="InterPro"/>
</dbReference>
<feature type="transmembrane region" description="Helical" evidence="10">
    <location>
        <begin position="767"/>
        <end position="784"/>
    </location>
</feature>
<keyword evidence="13" id="KW-0540">Nuclease</keyword>
<dbReference type="Gene3D" id="3.40.1350.10">
    <property type="match status" value="1"/>
</dbReference>
<dbReference type="CDD" id="cd16616">
    <property type="entry name" value="mRING-HC-C4C4_Asi1p-like"/>
    <property type="match status" value="1"/>
</dbReference>
<dbReference type="GO" id="GO:0061630">
    <property type="term" value="F:ubiquitin protein ligase activity"/>
    <property type="evidence" value="ECO:0007669"/>
    <property type="project" value="TreeGrafter"/>
</dbReference>
<dbReference type="Pfam" id="PF01974">
    <property type="entry name" value="tRNA_int_endo"/>
    <property type="match status" value="1"/>
</dbReference>
<evidence type="ECO:0000313" key="13">
    <source>
        <dbReference type="EMBL" id="TVY38449.1"/>
    </source>
</evidence>
<organism evidence="13 14">
    <name type="scientific">Lachnellula subtilissima</name>
    <dbReference type="NCBI Taxonomy" id="602034"/>
    <lineage>
        <taxon>Eukaryota</taxon>
        <taxon>Fungi</taxon>
        <taxon>Dikarya</taxon>
        <taxon>Ascomycota</taxon>
        <taxon>Pezizomycotina</taxon>
        <taxon>Leotiomycetes</taxon>
        <taxon>Helotiales</taxon>
        <taxon>Lachnaceae</taxon>
        <taxon>Lachnellula</taxon>
    </lineage>
</organism>
<keyword evidence="14" id="KW-1185">Reference proteome</keyword>
<feature type="transmembrane region" description="Helical" evidence="10">
    <location>
        <begin position="981"/>
        <end position="1002"/>
    </location>
</feature>
<dbReference type="GO" id="GO:0006511">
    <property type="term" value="P:ubiquitin-dependent protein catabolic process"/>
    <property type="evidence" value="ECO:0007669"/>
    <property type="project" value="TreeGrafter"/>
</dbReference>
<evidence type="ECO:0000259" key="12">
    <source>
        <dbReference type="Pfam" id="PF26577"/>
    </source>
</evidence>
<evidence type="ECO:0000256" key="1">
    <source>
        <dbReference type="ARBA" id="ARBA00008078"/>
    </source>
</evidence>
<feature type="region of interest" description="Disordered" evidence="9">
    <location>
        <begin position="138"/>
        <end position="192"/>
    </location>
</feature>
<dbReference type="EC" id="4.6.1.16" evidence="2"/>
<keyword evidence="10" id="KW-0472">Membrane</keyword>
<dbReference type="OrthoDB" id="66726at2759"/>
<feature type="domain" description="tRNA intron endonuclease catalytic" evidence="11">
    <location>
        <begin position="220"/>
        <end position="295"/>
    </location>
</feature>
<dbReference type="Pfam" id="PF26577">
    <property type="entry name" value="TSEN34_N"/>
    <property type="match status" value="1"/>
</dbReference>
<evidence type="ECO:0000256" key="2">
    <source>
        <dbReference type="ARBA" id="ARBA00012573"/>
    </source>
</evidence>
<dbReference type="GO" id="GO:0016567">
    <property type="term" value="P:protein ubiquitination"/>
    <property type="evidence" value="ECO:0007669"/>
    <property type="project" value="TreeGrafter"/>
</dbReference>
<dbReference type="GO" id="GO:0003676">
    <property type="term" value="F:nucleic acid binding"/>
    <property type="evidence" value="ECO:0007669"/>
    <property type="project" value="InterPro"/>
</dbReference>
<dbReference type="GO" id="GO:0000213">
    <property type="term" value="F:tRNA-intron lyase activity"/>
    <property type="evidence" value="ECO:0007669"/>
    <property type="project" value="UniProtKB-EC"/>
</dbReference>
<reference evidence="13 14" key="1">
    <citation type="submission" date="2018-05" db="EMBL/GenBank/DDBJ databases">
        <title>Genome sequencing and assembly of the regulated plant pathogen Lachnellula willkommii and related sister species for the development of diagnostic species identification markers.</title>
        <authorList>
            <person name="Giroux E."/>
            <person name="Bilodeau G."/>
        </authorList>
    </citation>
    <scope>NUCLEOTIDE SEQUENCE [LARGE SCALE GENOMIC DNA]</scope>
    <source>
        <strain evidence="13 14">CBS 197.66</strain>
    </source>
</reference>
<dbReference type="Proteomes" id="UP000462212">
    <property type="component" value="Unassembled WGS sequence"/>
</dbReference>
<protein>
    <recommendedName>
        <fullName evidence="2">tRNA-intron lyase</fullName>
        <ecNumber evidence="2">4.6.1.16</ecNumber>
    </recommendedName>
    <alternativeName>
        <fullName evidence="7 8">tRNA-intron endonuclease SEN34</fullName>
    </alternativeName>
</protein>
<dbReference type="InterPro" id="IPR011856">
    <property type="entry name" value="tRNA_endonuc-like_dom_sf"/>
</dbReference>
<proteinExistence type="inferred from homology"/>
<comment type="catalytic activity">
    <reaction evidence="5">
        <text>pretRNA = a 3'-half-tRNA molecule with a 5'-OH end + a 5'-half-tRNA molecule with a 2',3'-cyclic phosphate end + an intron with a 2',3'-cyclic phosphate and a 5'-hydroxyl terminus.</text>
        <dbReference type="EC" id="4.6.1.16"/>
    </reaction>
</comment>
<comment type="similarity">
    <text evidence="1">Belongs to the tRNA-intron endonuclease family.</text>
</comment>
<feature type="domain" description="TSEN34 N-terminal" evidence="12">
    <location>
        <begin position="12"/>
        <end position="81"/>
    </location>
</feature>
<comment type="caution">
    <text evidence="13">The sequence shown here is derived from an EMBL/GenBank/DDBJ whole genome shotgun (WGS) entry which is preliminary data.</text>
</comment>
<dbReference type="InterPro" id="IPR036167">
    <property type="entry name" value="tRNA_intron_Endo_cat-like_sf"/>
</dbReference>
<keyword evidence="3" id="KW-0819">tRNA processing</keyword>
<feature type="region of interest" description="Disordered" evidence="9">
    <location>
        <begin position="1120"/>
        <end position="1159"/>
    </location>
</feature>
<dbReference type="PANTHER" id="PTHR22696">
    <property type="entry name" value="E3 UBIQUITIN-PROTEIN LIGASE RNF26"/>
    <property type="match status" value="1"/>
</dbReference>
<evidence type="ECO:0000256" key="5">
    <source>
        <dbReference type="ARBA" id="ARBA00034031"/>
    </source>
</evidence>
<sequence length="1329" mass="147303">MAQSIDSVSEPIPISLVSGRYLLFDINVVTYLRRTHNICGVLIGGIPQAPQQNVFLGLPLELIPEEVKLLVAKEAAYIVDDTAWHKERFSTLQGEDRRKYLDSLRSEGLQARKATDAAAKEKTKKALAKQAMLRAHNKGVSAEKTIDAETTATSSSERVDRFFEDASESGDSLFNHEHPPSPEPSSALKPYFITPTTSYSSSSLPENPLQQPDPPVSCSYPLFSHLHSRGYYIMPGLRFGGDYNVYPGDPLRFHSHFIATGYEWDQEIPVLDLIGGGRLGTAVKKGFLIGGEDKDSRPGGDNVRTFCIEWAETKKHRKQRNGLHNEQVNFRQKVIPILECLRKFHHFHDPIVPNQPPPTTELTERRLIDQPYANAIMAAAKFDTAGGGFWTTNWTTAFNATQYVPSAKDLALAGPRMFMKLGSFLDVDNIFGVRMGQRIIPEATGGGGNFVEAATTAAASAREIAHSAAEILVDTDEQAIGLASRFSLESARSFGNVFSYMTSRWAIMCVAMAIVLNRTNIYASTRRNLVLPWKVRLGVRIIPILFLAFQARYALQSIQCQTSPDFSMLRWGNASKHSDLMYTQNGGVLHTVSRGLLFGGSDEQACLAVKMIPPEYDEEVALSTPRKEMPPAELSGSLSLLYPLFQTFCFSQIVEAISCAAQGRLVAAETGMSIFEHSLAFAEAEAAIGSQLGFGSFGDTRKIKAWTNTTSSEEAQEIAITRTMIMKRVNTTPEVLLVGFLSAMNHLTSHVLAIFNLQGRLRLLNTGFWGMAFMSAIGLSIITFDVDDMLNQPLFRFPTVCIVGFVPHVLVLCGIVCCMLIYGAALVLSALAPPISRHGVSELDIAAQNGSFVQRLRNAHHNMQANVPLSSIRITMHMDFYTALLRTGFSVMTMASEAVYLNESRGVSIKQRTWLEEERLQEIETIGAQWLGPSFRSHAPDSNSNDGLSDNRATMKGRDRGIRDGIGAAERSGRWIMAVEFFFGITRLMASWYAFLALKLMAKAGVRRRPAFLLWLSRRPKSSSLSEDLQPKRTEPDSLQFWLLRSDGELTLPKDEHVDVEAEMRNRLKDAQGYTDESKLESHLYGWWLNGGWWGGDDSSGTFDPSEKEIDDDTTSVISFSTTASNDDQDWESDDDGRRTPTQSDPRFFREETPLNDTPLNASDLAKLLHPQTPEQRAEAQALAAHLGSEQIMTRSRYATLTQRQRARVLTSTLLHRPPHLSSSSSPLTLEEETQILEHLILTRRATAAATSTAGVGREVMDWSKGASGMGEGGPMCVVCQSSPRSIIVWPCRCLSLCDDCRVTLAMNNFDKCVCCRRDVASFSRIFVP</sequence>
<keyword evidence="4" id="KW-0456">Lyase</keyword>
<dbReference type="Gene3D" id="3.30.40.10">
    <property type="entry name" value="Zinc/RING finger domain, C3HC4 (zinc finger)"/>
    <property type="match status" value="1"/>
</dbReference>
<dbReference type="GO" id="GO:0005634">
    <property type="term" value="C:nucleus"/>
    <property type="evidence" value="ECO:0007669"/>
    <property type="project" value="UniProtKB-ARBA"/>
</dbReference>
<evidence type="ECO:0000259" key="11">
    <source>
        <dbReference type="Pfam" id="PF01974"/>
    </source>
</evidence>
<dbReference type="InterPro" id="IPR059049">
    <property type="entry name" value="TSEN34_N"/>
</dbReference>
<evidence type="ECO:0000313" key="14">
    <source>
        <dbReference type="Proteomes" id="UP000462212"/>
    </source>
</evidence>
<dbReference type="FunFam" id="3.40.1350.10:FF:000008">
    <property type="entry name" value="tRNA-splicing endonuclease subunit Sen34"/>
    <property type="match status" value="1"/>
</dbReference>
<keyword evidence="10" id="KW-1133">Transmembrane helix</keyword>
<evidence type="ECO:0000256" key="9">
    <source>
        <dbReference type="SAM" id="MobiDB-lite"/>
    </source>
</evidence>
<dbReference type="EMBL" id="QGMJ01000283">
    <property type="protein sequence ID" value="TVY38449.1"/>
    <property type="molecule type" value="Genomic_DNA"/>
</dbReference>
<dbReference type="InterPro" id="IPR006677">
    <property type="entry name" value="tRNA_intron_Endonuc_cat-like"/>
</dbReference>
<dbReference type="CDD" id="cd22363">
    <property type="entry name" value="tRNA-intron_lyase_C"/>
    <property type="match status" value="1"/>
</dbReference>
<evidence type="ECO:0000256" key="4">
    <source>
        <dbReference type="ARBA" id="ARBA00023239"/>
    </source>
</evidence>
<evidence type="ECO:0000256" key="8">
    <source>
        <dbReference type="ARBA" id="ARBA00076724"/>
    </source>
</evidence>
<gene>
    <name evidence="13" type="primary">tsp-4</name>
    <name evidence="13" type="ORF">LSUB1_G004096</name>
</gene>
<evidence type="ECO:0000256" key="7">
    <source>
        <dbReference type="ARBA" id="ARBA00075884"/>
    </source>
</evidence>
<keyword evidence="13" id="KW-0378">Hydrolase</keyword>
<feature type="transmembrane region" description="Helical" evidence="10">
    <location>
        <begin position="735"/>
        <end position="755"/>
    </location>
</feature>
<dbReference type="PANTHER" id="PTHR22696:SF1">
    <property type="entry name" value="E3 UBIQUITIN-PROTEIN LIGASE RNF26"/>
    <property type="match status" value="1"/>
</dbReference>
<keyword evidence="13" id="KW-0255">Endonuclease</keyword>
<evidence type="ECO:0000256" key="6">
    <source>
        <dbReference type="ARBA" id="ARBA00059865"/>
    </source>
</evidence>
<feature type="transmembrane region" description="Helical" evidence="10">
    <location>
        <begin position="804"/>
        <end position="828"/>
    </location>
</feature>
<dbReference type="Pfam" id="PF13920">
    <property type="entry name" value="zf-C3HC4_3"/>
    <property type="match status" value="1"/>
</dbReference>
<accession>A0A8H8RNW1</accession>
<name>A0A8H8RNW1_9HELO</name>
<dbReference type="InterPro" id="IPR013083">
    <property type="entry name" value="Znf_RING/FYVE/PHD"/>
</dbReference>
<evidence type="ECO:0000256" key="10">
    <source>
        <dbReference type="SAM" id="Phobius"/>
    </source>
</evidence>
<evidence type="ECO:0000256" key="3">
    <source>
        <dbReference type="ARBA" id="ARBA00022694"/>
    </source>
</evidence>
<dbReference type="SUPFAM" id="SSF53032">
    <property type="entry name" value="tRNA-intron endonuclease catalytic domain-like"/>
    <property type="match status" value="1"/>
</dbReference>